<keyword evidence="2 5" id="KW-0812">Transmembrane</keyword>
<dbReference type="Gene3D" id="2.40.50.140">
    <property type="entry name" value="Nucleic acid-binding proteins"/>
    <property type="match status" value="1"/>
</dbReference>
<dbReference type="InterPro" id="IPR052165">
    <property type="entry name" value="Membrane_assoc_protease"/>
</dbReference>
<dbReference type="OrthoDB" id="5432219at2"/>
<feature type="transmembrane region" description="Helical" evidence="5">
    <location>
        <begin position="43"/>
        <end position="68"/>
    </location>
</feature>
<feature type="domain" description="NfeD-like C-terminal" evidence="6">
    <location>
        <begin position="90"/>
        <end position="144"/>
    </location>
</feature>
<proteinExistence type="predicted"/>
<dbReference type="InterPro" id="IPR002810">
    <property type="entry name" value="NfeD-like_C"/>
</dbReference>
<reference evidence="7 8" key="1">
    <citation type="submission" date="2019-07" db="EMBL/GenBank/DDBJ databases">
        <title>Whole genome shotgun sequence of Brevifollis gellanilyticus NBRC 108608.</title>
        <authorList>
            <person name="Hosoyama A."/>
            <person name="Uohara A."/>
            <person name="Ohji S."/>
            <person name="Ichikawa N."/>
        </authorList>
    </citation>
    <scope>NUCLEOTIDE SEQUENCE [LARGE SCALE GENOMIC DNA]</scope>
    <source>
        <strain evidence="7 8">NBRC 108608</strain>
    </source>
</reference>
<name>A0A512M691_9BACT</name>
<comment type="caution">
    <text evidence="7">The sequence shown here is derived from an EMBL/GenBank/DDBJ whole genome shotgun (WGS) entry which is preliminary data.</text>
</comment>
<dbReference type="GO" id="GO:0005886">
    <property type="term" value="C:plasma membrane"/>
    <property type="evidence" value="ECO:0007669"/>
    <property type="project" value="TreeGrafter"/>
</dbReference>
<keyword evidence="8" id="KW-1185">Reference proteome</keyword>
<evidence type="ECO:0000256" key="1">
    <source>
        <dbReference type="ARBA" id="ARBA00004141"/>
    </source>
</evidence>
<feature type="transmembrane region" description="Helical" evidence="5">
    <location>
        <begin position="7"/>
        <end position="37"/>
    </location>
</feature>
<evidence type="ECO:0000313" key="8">
    <source>
        <dbReference type="Proteomes" id="UP000321577"/>
    </source>
</evidence>
<gene>
    <name evidence="7" type="ORF">BGE01nite_11520</name>
</gene>
<dbReference type="EMBL" id="BKAG01000006">
    <property type="protein sequence ID" value="GEP41861.1"/>
    <property type="molecule type" value="Genomic_DNA"/>
</dbReference>
<sequence length="147" mass="15946">MLPEPCILWFIVGLVLILAEFFVPGIILIFIGMGAWVTSLTTWLGLTTTLASQTAVFAISSIVLLVGLRRTFKDWFMGRSQAGSALEVDEEFIGKEARVVSAISPQVTGKVEFKGAQWSARSTSVHSRGDMVIITARDGLMLIVSAL</sequence>
<dbReference type="InterPro" id="IPR012340">
    <property type="entry name" value="NA-bd_OB-fold"/>
</dbReference>
<evidence type="ECO:0000259" key="6">
    <source>
        <dbReference type="Pfam" id="PF01957"/>
    </source>
</evidence>
<organism evidence="7 8">
    <name type="scientific">Brevifollis gellanilyticus</name>
    <dbReference type="NCBI Taxonomy" id="748831"/>
    <lineage>
        <taxon>Bacteria</taxon>
        <taxon>Pseudomonadati</taxon>
        <taxon>Verrucomicrobiota</taxon>
        <taxon>Verrucomicrobiia</taxon>
        <taxon>Verrucomicrobiales</taxon>
        <taxon>Verrucomicrobiaceae</taxon>
    </lineage>
</organism>
<evidence type="ECO:0000256" key="3">
    <source>
        <dbReference type="ARBA" id="ARBA00022989"/>
    </source>
</evidence>
<protein>
    <recommendedName>
        <fullName evidence="6">NfeD-like C-terminal domain-containing protein</fullName>
    </recommendedName>
</protein>
<dbReference type="Proteomes" id="UP000321577">
    <property type="component" value="Unassembled WGS sequence"/>
</dbReference>
<evidence type="ECO:0000256" key="4">
    <source>
        <dbReference type="ARBA" id="ARBA00023136"/>
    </source>
</evidence>
<dbReference type="Pfam" id="PF01957">
    <property type="entry name" value="NfeD"/>
    <property type="match status" value="1"/>
</dbReference>
<keyword evidence="3 5" id="KW-1133">Transmembrane helix</keyword>
<evidence type="ECO:0000256" key="5">
    <source>
        <dbReference type="SAM" id="Phobius"/>
    </source>
</evidence>
<dbReference type="PANTHER" id="PTHR33507">
    <property type="entry name" value="INNER MEMBRANE PROTEIN YBBJ"/>
    <property type="match status" value="1"/>
</dbReference>
<dbReference type="PANTHER" id="PTHR33507:SF3">
    <property type="entry name" value="INNER MEMBRANE PROTEIN YBBJ"/>
    <property type="match status" value="1"/>
</dbReference>
<dbReference type="RefSeq" id="WP_146849351.1">
    <property type="nucleotide sequence ID" value="NZ_BKAG01000006.1"/>
</dbReference>
<evidence type="ECO:0000313" key="7">
    <source>
        <dbReference type="EMBL" id="GEP41861.1"/>
    </source>
</evidence>
<comment type="subcellular location">
    <subcellularLocation>
        <location evidence="1">Membrane</location>
        <topology evidence="1">Multi-pass membrane protein</topology>
    </subcellularLocation>
</comment>
<dbReference type="AlphaFoldDB" id="A0A512M691"/>
<accession>A0A512M691</accession>
<evidence type="ECO:0000256" key="2">
    <source>
        <dbReference type="ARBA" id="ARBA00022692"/>
    </source>
</evidence>
<dbReference type="SUPFAM" id="SSF141322">
    <property type="entry name" value="NfeD domain-like"/>
    <property type="match status" value="1"/>
</dbReference>
<keyword evidence="4 5" id="KW-0472">Membrane</keyword>